<proteinExistence type="predicted"/>
<dbReference type="InterPro" id="IPR003441">
    <property type="entry name" value="NAC-dom"/>
</dbReference>
<keyword evidence="4" id="KW-0539">Nucleus</keyword>
<protein>
    <recommendedName>
        <fullName evidence="5">NAC domain-containing protein</fullName>
    </recommendedName>
</protein>
<evidence type="ECO:0000256" key="2">
    <source>
        <dbReference type="ARBA" id="ARBA00023125"/>
    </source>
</evidence>
<evidence type="ECO:0000313" key="7">
    <source>
        <dbReference type="Proteomes" id="UP000026961"/>
    </source>
</evidence>
<keyword evidence="1" id="KW-0805">Transcription regulation</keyword>
<keyword evidence="3" id="KW-0804">Transcription</keyword>
<name>A0A0D9ZXT0_9ORYZ</name>
<dbReference type="GO" id="GO:0003677">
    <property type="term" value="F:DNA binding"/>
    <property type="evidence" value="ECO:0007669"/>
    <property type="project" value="UniProtKB-KW"/>
</dbReference>
<reference evidence="6" key="2">
    <citation type="submission" date="2018-05" db="EMBL/GenBank/DDBJ databases">
        <title>OgluRS3 (Oryza glumaepatula Reference Sequence Version 3).</title>
        <authorList>
            <person name="Zhang J."/>
            <person name="Kudrna D."/>
            <person name="Lee S."/>
            <person name="Talag J."/>
            <person name="Welchert J."/>
            <person name="Wing R.A."/>
        </authorList>
    </citation>
    <scope>NUCLEOTIDE SEQUENCE [LARGE SCALE GENOMIC DNA]</scope>
</reference>
<dbReference type="HOGENOM" id="CLU_1456616_0_0_1"/>
<sequence length="175" mass="18902">MAAAAAGADGLLPGPKLDPSDDELVGGYLLRRLQGQPLPLEADPLSARPRNLAADHGRGDEAFFLAEAQAKNAKGKRQRSTVEGQSMCVDGGRLRVPDDGRGGGGLAFSHFLPLSPSIVRHIYREGNSVAHTLCRQAYQGRGLWTERVPMPGAVREKIDEDCRGVLHERLCKKNK</sequence>
<reference evidence="6" key="1">
    <citation type="submission" date="2015-04" db="UniProtKB">
        <authorList>
            <consortium name="EnsemblPlants"/>
        </authorList>
    </citation>
    <scope>IDENTIFICATION</scope>
</reference>
<evidence type="ECO:0000259" key="5">
    <source>
        <dbReference type="Pfam" id="PF02365"/>
    </source>
</evidence>
<keyword evidence="2" id="KW-0238">DNA-binding</keyword>
<evidence type="ECO:0000256" key="1">
    <source>
        <dbReference type="ARBA" id="ARBA00023015"/>
    </source>
</evidence>
<organism evidence="6">
    <name type="scientific">Oryza glumipatula</name>
    <dbReference type="NCBI Taxonomy" id="40148"/>
    <lineage>
        <taxon>Eukaryota</taxon>
        <taxon>Viridiplantae</taxon>
        <taxon>Streptophyta</taxon>
        <taxon>Embryophyta</taxon>
        <taxon>Tracheophyta</taxon>
        <taxon>Spermatophyta</taxon>
        <taxon>Magnoliopsida</taxon>
        <taxon>Liliopsida</taxon>
        <taxon>Poales</taxon>
        <taxon>Poaceae</taxon>
        <taxon>BOP clade</taxon>
        <taxon>Oryzoideae</taxon>
        <taxon>Oryzeae</taxon>
        <taxon>Oryzinae</taxon>
        <taxon>Oryza</taxon>
    </lineage>
</organism>
<dbReference type="EnsemblPlants" id="OGLUM05G13410.1">
    <property type="protein sequence ID" value="OGLUM05G13410.1"/>
    <property type="gene ID" value="OGLUM05G13410"/>
</dbReference>
<dbReference type="Gene3D" id="2.170.150.80">
    <property type="entry name" value="NAC domain"/>
    <property type="match status" value="1"/>
</dbReference>
<evidence type="ECO:0000313" key="6">
    <source>
        <dbReference type="EnsemblPlants" id="OGLUM05G13410.1"/>
    </source>
</evidence>
<dbReference type="AlphaFoldDB" id="A0A0D9ZXT0"/>
<dbReference type="SUPFAM" id="SSF101941">
    <property type="entry name" value="NAC domain"/>
    <property type="match status" value="1"/>
</dbReference>
<dbReference type="GO" id="GO:0006355">
    <property type="term" value="P:regulation of DNA-templated transcription"/>
    <property type="evidence" value="ECO:0007669"/>
    <property type="project" value="InterPro"/>
</dbReference>
<evidence type="ECO:0000256" key="3">
    <source>
        <dbReference type="ARBA" id="ARBA00023163"/>
    </source>
</evidence>
<accession>A0A0D9ZXT0</accession>
<dbReference type="Proteomes" id="UP000026961">
    <property type="component" value="Chromosome 5"/>
</dbReference>
<dbReference type="Pfam" id="PF02365">
    <property type="entry name" value="NAM"/>
    <property type="match status" value="1"/>
</dbReference>
<keyword evidence="7" id="KW-1185">Reference proteome</keyword>
<dbReference type="Gramene" id="OGLUM05G13410.1">
    <property type="protein sequence ID" value="OGLUM05G13410.1"/>
    <property type="gene ID" value="OGLUM05G13410"/>
</dbReference>
<feature type="domain" description="NAC" evidence="5">
    <location>
        <begin position="13"/>
        <end position="84"/>
    </location>
</feature>
<dbReference type="InterPro" id="IPR036093">
    <property type="entry name" value="NAC_dom_sf"/>
</dbReference>
<evidence type="ECO:0000256" key="4">
    <source>
        <dbReference type="ARBA" id="ARBA00023242"/>
    </source>
</evidence>